<dbReference type="OrthoDB" id="412814at2759"/>
<evidence type="ECO:0000313" key="6">
    <source>
        <dbReference type="EMBL" id="EZG55579.1"/>
    </source>
</evidence>
<dbReference type="GeneID" id="22913912"/>
<accession>A0A023B3K4</accession>
<dbReference type="RefSeq" id="XP_011131492.1">
    <property type="nucleotide sequence ID" value="XM_011133190.1"/>
</dbReference>
<evidence type="ECO:0000259" key="5">
    <source>
        <dbReference type="PROSITE" id="PS00631"/>
    </source>
</evidence>
<dbReference type="CDD" id="cd00433">
    <property type="entry name" value="Peptidase_M17"/>
    <property type="match status" value="1"/>
</dbReference>
<evidence type="ECO:0000256" key="2">
    <source>
        <dbReference type="ARBA" id="ARBA00022438"/>
    </source>
</evidence>
<dbReference type="InterPro" id="IPR000819">
    <property type="entry name" value="Peptidase_M17_C"/>
</dbReference>
<proteinExistence type="inferred from homology"/>
<comment type="similarity">
    <text evidence="1">Belongs to the peptidase M17 family.</text>
</comment>
<feature type="domain" description="Cytosol aminopeptidase" evidence="5">
    <location>
        <begin position="303"/>
        <end position="310"/>
    </location>
</feature>
<protein>
    <submittedName>
        <fullName evidence="6">Cytosol aminopeptidase</fullName>
    </submittedName>
</protein>
<dbReference type="PROSITE" id="PS00631">
    <property type="entry name" value="CYTOSOL_AP"/>
    <property type="match status" value="1"/>
</dbReference>
<dbReference type="InterPro" id="IPR011356">
    <property type="entry name" value="Leucine_aapep/pepB"/>
</dbReference>
<dbReference type="GO" id="GO:0070006">
    <property type="term" value="F:metalloaminopeptidase activity"/>
    <property type="evidence" value="ECO:0007669"/>
    <property type="project" value="InterPro"/>
</dbReference>
<reference evidence="6" key="1">
    <citation type="submission" date="2013-12" db="EMBL/GenBank/DDBJ databases">
        <authorList>
            <person name="Omoto C.K."/>
            <person name="Sibley D."/>
            <person name="Venepally P."/>
            <person name="Hadjithomas M."/>
            <person name="Karamycheva S."/>
            <person name="Brunk B."/>
            <person name="Roos D."/>
            <person name="Caler E."/>
            <person name="Lorenzi H."/>
        </authorList>
    </citation>
    <scope>NUCLEOTIDE SEQUENCE</scope>
</reference>
<dbReference type="VEuPathDB" id="CryptoDB:GNI_110890"/>
<dbReference type="EMBL" id="AFNH02000829">
    <property type="protein sequence ID" value="EZG55579.1"/>
    <property type="molecule type" value="Genomic_DNA"/>
</dbReference>
<dbReference type="Gene3D" id="3.40.630.10">
    <property type="entry name" value="Zn peptidases"/>
    <property type="match status" value="1"/>
</dbReference>
<evidence type="ECO:0000313" key="7">
    <source>
        <dbReference type="Proteomes" id="UP000019763"/>
    </source>
</evidence>
<dbReference type="AlphaFoldDB" id="A0A023B3K4"/>
<gene>
    <name evidence="6" type="ORF">GNI_110890</name>
</gene>
<dbReference type="PANTHER" id="PTHR11963">
    <property type="entry name" value="LEUCINE AMINOPEPTIDASE-RELATED"/>
    <property type="match status" value="1"/>
</dbReference>
<keyword evidence="3" id="KW-0645">Protease</keyword>
<dbReference type="PRINTS" id="PR00481">
    <property type="entry name" value="LAMNOPPTDASE"/>
</dbReference>
<dbReference type="GO" id="GO:0006508">
    <property type="term" value="P:proteolysis"/>
    <property type="evidence" value="ECO:0007669"/>
    <property type="project" value="UniProtKB-KW"/>
</dbReference>
<evidence type="ECO:0000256" key="3">
    <source>
        <dbReference type="ARBA" id="ARBA00022670"/>
    </source>
</evidence>
<sequence length="451" mass="48778">MSKLMKLQKFSGKAESYVSSLLLDENVVLAAAGVGEESDSVNEQYYVAGQQAGTKVRSENPDVLVIVYHDVDASNVVYRVTAFLHRFLFSLSDDMKFKSRGEALRLKAISVVMSDSQVREDRVMLSAVCNTARTLASASVLNAVLVDLPPNVLNCQLFARIAEHEAKSRPSVSFEVFDEHACADRKMGAFLAVAQGSRYGARLVHLTYRSGSPKRKVALVGKGITMDTGGYNLKTGDGILWMKGDMGGAALVLSTVLALADLEIQDVEVHAVAAVCENMIDKDAYRPGDIVTASNGKTIEIQNTDAEGRLALCDALVFAEQTIGADVILDAATLTGACLVGLGLEIAAVYSNCDQFREQLCKSATVAGEAAWGMPLRKRYLKTLQPPYCDLSNVKQGFRYGGSITAALFLQEFIQSARWAHLDIAGPAWNFEKHRGAGYGVAMLVDWLANN</sequence>
<dbReference type="PANTHER" id="PTHR11963:SF23">
    <property type="entry name" value="CYTOSOL AMINOPEPTIDASE"/>
    <property type="match status" value="1"/>
</dbReference>
<dbReference type="GO" id="GO:0030145">
    <property type="term" value="F:manganese ion binding"/>
    <property type="evidence" value="ECO:0007669"/>
    <property type="project" value="InterPro"/>
</dbReference>
<evidence type="ECO:0000256" key="1">
    <source>
        <dbReference type="ARBA" id="ARBA00009528"/>
    </source>
</evidence>
<keyword evidence="7" id="KW-1185">Reference proteome</keyword>
<evidence type="ECO:0000256" key="4">
    <source>
        <dbReference type="ARBA" id="ARBA00022801"/>
    </source>
</evidence>
<keyword evidence="4" id="KW-0378">Hydrolase</keyword>
<organism evidence="6 7">
    <name type="scientific">Gregarina niphandrodes</name>
    <name type="common">Septate eugregarine</name>
    <dbReference type="NCBI Taxonomy" id="110365"/>
    <lineage>
        <taxon>Eukaryota</taxon>
        <taxon>Sar</taxon>
        <taxon>Alveolata</taxon>
        <taxon>Apicomplexa</taxon>
        <taxon>Conoidasida</taxon>
        <taxon>Gregarinasina</taxon>
        <taxon>Eugregarinorida</taxon>
        <taxon>Gregarinidae</taxon>
        <taxon>Gregarina</taxon>
    </lineage>
</organism>
<dbReference type="GO" id="GO:0005737">
    <property type="term" value="C:cytoplasm"/>
    <property type="evidence" value="ECO:0007669"/>
    <property type="project" value="InterPro"/>
</dbReference>
<dbReference type="Proteomes" id="UP000019763">
    <property type="component" value="Unassembled WGS sequence"/>
</dbReference>
<keyword evidence="2 6" id="KW-0031">Aminopeptidase</keyword>
<dbReference type="Pfam" id="PF00883">
    <property type="entry name" value="Peptidase_M17"/>
    <property type="match status" value="1"/>
</dbReference>
<name>A0A023B3K4_GRENI</name>
<dbReference type="eggNOG" id="KOG2597">
    <property type="taxonomic scope" value="Eukaryota"/>
</dbReference>
<dbReference type="SUPFAM" id="SSF53187">
    <property type="entry name" value="Zn-dependent exopeptidases"/>
    <property type="match status" value="1"/>
</dbReference>
<comment type="caution">
    <text evidence="6">The sequence shown here is derived from an EMBL/GenBank/DDBJ whole genome shotgun (WGS) entry which is preliminary data.</text>
</comment>